<accession>A0AAU9MGQ9</accession>
<name>A0AAU9MGQ9_9ASTR</name>
<evidence type="ECO:0000313" key="2">
    <source>
        <dbReference type="Proteomes" id="UP001157418"/>
    </source>
</evidence>
<dbReference type="Proteomes" id="UP001157418">
    <property type="component" value="Unassembled WGS sequence"/>
</dbReference>
<proteinExistence type="predicted"/>
<comment type="caution">
    <text evidence="1">The sequence shown here is derived from an EMBL/GenBank/DDBJ whole genome shotgun (WGS) entry which is preliminary data.</text>
</comment>
<reference evidence="1 2" key="1">
    <citation type="submission" date="2022-01" db="EMBL/GenBank/DDBJ databases">
        <authorList>
            <person name="Xiong W."/>
            <person name="Schranz E."/>
        </authorList>
    </citation>
    <scope>NUCLEOTIDE SEQUENCE [LARGE SCALE GENOMIC DNA]</scope>
</reference>
<organism evidence="1 2">
    <name type="scientific">Lactuca virosa</name>
    <dbReference type="NCBI Taxonomy" id="75947"/>
    <lineage>
        <taxon>Eukaryota</taxon>
        <taxon>Viridiplantae</taxon>
        <taxon>Streptophyta</taxon>
        <taxon>Embryophyta</taxon>
        <taxon>Tracheophyta</taxon>
        <taxon>Spermatophyta</taxon>
        <taxon>Magnoliopsida</taxon>
        <taxon>eudicotyledons</taxon>
        <taxon>Gunneridae</taxon>
        <taxon>Pentapetalae</taxon>
        <taxon>asterids</taxon>
        <taxon>campanulids</taxon>
        <taxon>Asterales</taxon>
        <taxon>Asteraceae</taxon>
        <taxon>Cichorioideae</taxon>
        <taxon>Cichorieae</taxon>
        <taxon>Lactucinae</taxon>
        <taxon>Lactuca</taxon>
    </lineage>
</organism>
<evidence type="ECO:0000313" key="1">
    <source>
        <dbReference type="EMBL" id="CAH1421095.1"/>
    </source>
</evidence>
<gene>
    <name evidence="1" type="ORF">LVIROSA_LOCUS8511</name>
</gene>
<keyword evidence="2" id="KW-1185">Reference proteome</keyword>
<protein>
    <submittedName>
        <fullName evidence="1">Uncharacterized protein</fullName>
    </submittedName>
</protein>
<dbReference type="EMBL" id="CAKMRJ010001112">
    <property type="protein sequence ID" value="CAH1421095.1"/>
    <property type="molecule type" value="Genomic_DNA"/>
</dbReference>
<sequence length="148" mass="16807">MKWSSVSWPSSLLEVFKLSQYMTKPKTKLTFDAFRATQSMLPPILAPRIAQMDEGSPTQKPDEIPEEPLIVPPSALFISESCRQIISSISEKGDKFKDKVKKIDTSSDNQMNSFRNFEGQSQEQIDQDLEESLQIQALKDNPNPMLEI</sequence>
<dbReference type="AlphaFoldDB" id="A0AAU9MGQ9"/>